<protein>
    <submittedName>
        <fullName evidence="3">Uncharacterized protein</fullName>
    </submittedName>
</protein>
<feature type="coiled-coil region" evidence="1">
    <location>
        <begin position="55"/>
        <end position="89"/>
    </location>
</feature>
<evidence type="ECO:0000256" key="2">
    <source>
        <dbReference type="SAM" id="MobiDB-lite"/>
    </source>
</evidence>
<accession>G0PFG6</accession>
<feature type="region of interest" description="Disordered" evidence="2">
    <location>
        <begin position="230"/>
        <end position="264"/>
    </location>
</feature>
<evidence type="ECO:0000313" key="3">
    <source>
        <dbReference type="EMBL" id="EGT53783.1"/>
    </source>
</evidence>
<evidence type="ECO:0000256" key="1">
    <source>
        <dbReference type="SAM" id="Coils"/>
    </source>
</evidence>
<keyword evidence="1" id="KW-0175">Coiled coil</keyword>
<evidence type="ECO:0000313" key="4">
    <source>
        <dbReference type="Proteomes" id="UP000008068"/>
    </source>
</evidence>
<name>G0PFG6_CAEBE</name>
<proteinExistence type="predicted"/>
<reference evidence="4" key="1">
    <citation type="submission" date="2011-07" db="EMBL/GenBank/DDBJ databases">
        <authorList>
            <consortium name="Caenorhabditis brenneri Sequencing and Analysis Consortium"/>
            <person name="Wilson R.K."/>
        </authorList>
    </citation>
    <scope>NUCLEOTIDE SEQUENCE [LARGE SCALE GENOMIC DNA]</scope>
    <source>
        <strain evidence="4">PB2801</strain>
    </source>
</reference>
<dbReference type="STRING" id="135651.G0PFG6"/>
<dbReference type="OMA" id="FRMELMQ"/>
<dbReference type="InParanoid" id="G0PFG6"/>
<feature type="compositionally biased region" description="Basic and acidic residues" evidence="2">
    <location>
        <begin position="14"/>
        <end position="26"/>
    </location>
</feature>
<keyword evidence="4" id="KW-1185">Reference proteome</keyword>
<dbReference type="AlphaFoldDB" id="G0PFG6"/>
<gene>
    <name evidence="3" type="ORF">CAEBREN_09017</name>
</gene>
<dbReference type="HOGENOM" id="CLU_100730_0_0_1"/>
<sequence length="264" mass="30117">MSSSTSTKIKRKRSAPDKKSKEKQKYDEWAANFIQSDVFVATIKAAVHEAVQMALSEVKQSCSVIKEKVDELEEEMKSSNEKIVRIEKELAAQYEVLRKIRTGGNEGGSRGMENKDYAEEKERNRSVVILHVAEGQSRFALENNMEDLKKVNEILKHIDGGTSPVAVYRLGRPREDNKCRLLKVVMPSSSSQRDILFKAHRLRSLVNAPNPPIYIRRSMSPEELKEYREKRAEKRQKAQTTVNMSNIDVEMTPSDVQPVLTPKN</sequence>
<dbReference type="Proteomes" id="UP000008068">
    <property type="component" value="Unassembled WGS sequence"/>
</dbReference>
<feature type="region of interest" description="Disordered" evidence="2">
    <location>
        <begin position="1"/>
        <end position="26"/>
    </location>
</feature>
<dbReference type="eggNOG" id="ENOG502TJW5">
    <property type="taxonomic scope" value="Eukaryota"/>
</dbReference>
<dbReference type="EMBL" id="GL380362">
    <property type="protein sequence ID" value="EGT53783.1"/>
    <property type="molecule type" value="Genomic_DNA"/>
</dbReference>
<organism evidence="4">
    <name type="scientific">Caenorhabditis brenneri</name>
    <name type="common">Nematode worm</name>
    <dbReference type="NCBI Taxonomy" id="135651"/>
    <lineage>
        <taxon>Eukaryota</taxon>
        <taxon>Metazoa</taxon>
        <taxon>Ecdysozoa</taxon>
        <taxon>Nematoda</taxon>
        <taxon>Chromadorea</taxon>
        <taxon>Rhabditida</taxon>
        <taxon>Rhabditina</taxon>
        <taxon>Rhabditomorpha</taxon>
        <taxon>Rhabditoidea</taxon>
        <taxon>Rhabditidae</taxon>
        <taxon>Peloderinae</taxon>
        <taxon>Caenorhabditis</taxon>
    </lineage>
</organism>
<dbReference type="OrthoDB" id="5877443at2759"/>